<dbReference type="AlphaFoldDB" id="Q0UK98"/>
<dbReference type="InParanoid" id="Q0UK98"/>
<dbReference type="InterPro" id="IPR052895">
    <property type="entry name" value="HetReg/Transcr_Mod"/>
</dbReference>
<evidence type="ECO:0008006" key="3">
    <source>
        <dbReference type="Google" id="ProtNLM"/>
    </source>
</evidence>
<protein>
    <recommendedName>
        <fullName evidence="3">Heterokaryon incompatibility domain-containing protein</fullName>
    </recommendedName>
</protein>
<accession>Q0UK98</accession>
<evidence type="ECO:0000313" key="2">
    <source>
        <dbReference type="Proteomes" id="UP000001055"/>
    </source>
</evidence>
<gene>
    <name evidence="1" type="ORF">SNOG_07816</name>
</gene>
<reference evidence="2" key="1">
    <citation type="journal article" date="2007" name="Plant Cell">
        <title>Dothideomycete-plant interactions illuminated by genome sequencing and EST analysis of the wheat pathogen Stagonospora nodorum.</title>
        <authorList>
            <person name="Hane J.K."/>
            <person name="Lowe R.G."/>
            <person name="Solomon P.S."/>
            <person name="Tan K.C."/>
            <person name="Schoch C.L."/>
            <person name="Spatafora J.W."/>
            <person name="Crous P.W."/>
            <person name="Kodira C."/>
            <person name="Birren B.W."/>
            <person name="Galagan J.E."/>
            <person name="Torriani S.F."/>
            <person name="McDonald B.A."/>
            <person name="Oliver R.P."/>
        </authorList>
    </citation>
    <scope>NUCLEOTIDE SEQUENCE [LARGE SCALE GENOMIC DNA]</scope>
    <source>
        <strain evidence="2">SN15 / ATCC MYA-4574 / FGSC 10173</strain>
    </source>
</reference>
<dbReference type="PANTHER" id="PTHR24148">
    <property type="entry name" value="ANKYRIN REPEAT DOMAIN-CONTAINING PROTEIN 39 HOMOLOG-RELATED"/>
    <property type="match status" value="1"/>
</dbReference>
<dbReference type="GeneID" id="5975036"/>
<dbReference type="Proteomes" id="UP000001055">
    <property type="component" value="Unassembled WGS sequence"/>
</dbReference>
<organism evidence="1 2">
    <name type="scientific">Phaeosphaeria nodorum (strain SN15 / ATCC MYA-4574 / FGSC 10173)</name>
    <name type="common">Glume blotch fungus</name>
    <name type="synonym">Parastagonospora nodorum</name>
    <dbReference type="NCBI Taxonomy" id="321614"/>
    <lineage>
        <taxon>Eukaryota</taxon>
        <taxon>Fungi</taxon>
        <taxon>Dikarya</taxon>
        <taxon>Ascomycota</taxon>
        <taxon>Pezizomycotina</taxon>
        <taxon>Dothideomycetes</taxon>
        <taxon>Pleosporomycetidae</taxon>
        <taxon>Pleosporales</taxon>
        <taxon>Pleosporineae</taxon>
        <taxon>Phaeosphaeriaceae</taxon>
        <taxon>Parastagonospora</taxon>
    </lineage>
</organism>
<dbReference type="EMBL" id="CH445335">
    <property type="protein sequence ID" value="EAT85282.1"/>
    <property type="molecule type" value="Genomic_DNA"/>
</dbReference>
<sequence length="253" mass="28154">MLSKMHDLELSASCQLMTIPKTIRLIRIVSTTPHVCCEFRVVLLEDQPVFSALSYMWGDPNNQDTLFVDGSSVSVTDVEGKNYQVPLMEGIYSSACTVFACLGGTVPDYSSGKSVALVYQEFVAGWFLALAKDLEDGPRFLYDLWFLEFSGFGGLLNRISGLPSWAPNFAGVANSDGVSFHVRSYKAVKKIPSDELTMQRDHLKYSPLALLHSYDMALIIFCRKTPSSSQIFDVYLRLLIADLDFTNDESSPL</sequence>
<dbReference type="PANTHER" id="PTHR24148:SF79">
    <property type="entry name" value="HETEROKARYON INCOMPATIBILITY DOMAIN-CONTAINING PROTEIN"/>
    <property type="match status" value="1"/>
</dbReference>
<dbReference type="KEGG" id="pno:SNOG_07816"/>
<proteinExistence type="predicted"/>
<dbReference type="RefSeq" id="XP_001798143.1">
    <property type="nucleotide sequence ID" value="XM_001798091.1"/>
</dbReference>
<name>Q0UK98_PHANO</name>
<dbReference type="VEuPathDB" id="FungiDB:JI435_430820"/>
<evidence type="ECO:0000313" key="1">
    <source>
        <dbReference type="EMBL" id="EAT85282.1"/>
    </source>
</evidence>